<keyword evidence="1" id="KW-0326">Glycosidase</keyword>
<sequence length="326" mass="34502">MVGVLTAAWFVVRSLSDSPASEADLPHASPGPYKPSLYVEPAGPAVDQVRTYESEGRTAEATAIRKIADRPVAAWFADETTDPAARARDLVTSAAVAGKIPVLTLYRIPQRDCGSHSGGGATTPAEYSAWIGSIAAAIAGHRAIVIVEPDAVAQAVQGCLNETERVQRYKLLGQAIDKFSANPQVSVYLDGGNPSWITDTTRMGDALKRAGVARADGFALNVANFETTEANIDYGTRLSKKLGGSRFVVDTSRNGNGPAPKTDYDGHWCNPPGRALGDAPTLQTGHKLVDAFLWIKRPGESDGACGDGAPEAGKWWPKYALELARG</sequence>
<gene>
    <name evidence="2" type="ORF">JIG36_02970</name>
</gene>
<proteinExistence type="inferred from homology"/>
<dbReference type="PANTHER" id="PTHR34876">
    <property type="match status" value="1"/>
</dbReference>
<accession>A0ABS2A3U2</accession>
<keyword evidence="1" id="KW-0624">Polysaccharide degradation</keyword>
<comment type="caution">
    <text evidence="2">The sequence shown here is derived from an EMBL/GenBank/DDBJ whole genome shotgun (WGS) entry which is preliminary data.</text>
</comment>
<dbReference type="EMBL" id="JAENHP010000001">
    <property type="protein sequence ID" value="MBM2614517.1"/>
    <property type="molecule type" value="Genomic_DNA"/>
</dbReference>
<keyword evidence="1" id="KW-0136">Cellulose degradation</keyword>
<keyword evidence="1" id="KW-0119">Carbohydrate metabolism</keyword>
<dbReference type="PANTHER" id="PTHR34876:SF4">
    <property type="entry name" value="1,4-BETA-D-GLUCAN CELLOBIOHYDROLASE C-RELATED"/>
    <property type="match status" value="1"/>
</dbReference>
<dbReference type="PRINTS" id="PR00733">
    <property type="entry name" value="GLHYDRLASE6"/>
</dbReference>
<dbReference type="Pfam" id="PF01341">
    <property type="entry name" value="Glyco_hydro_6"/>
    <property type="match status" value="1"/>
</dbReference>
<dbReference type="InterPro" id="IPR016288">
    <property type="entry name" value="Beta_cellobiohydrolase"/>
</dbReference>
<keyword evidence="3" id="KW-1185">Reference proteome</keyword>
<keyword evidence="1 2" id="KW-0378">Hydrolase</keyword>
<dbReference type="PIRSF" id="PIRSF001100">
    <property type="entry name" value="Beta_cellobiohydrolase"/>
    <property type="match status" value="1"/>
</dbReference>
<dbReference type="EC" id="3.2.1.-" evidence="1"/>
<organism evidence="2 3">
    <name type="scientific">Paractinoplanes ovalisporus</name>
    <dbReference type="NCBI Taxonomy" id="2810368"/>
    <lineage>
        <taxon>Bacteria</taxon>
        <taxon>Bacillati</taxon>
        <taxon>Actinomycetota</taxon>
        <taxon>Actinomycetes</taxon>
        <taxon>Micromonosporales</taxon>
        <taxon>Micromonosporaceae</taxon>
        <taxon>Paractinoplanes</taxon>
    </lineage>
</organism>
<evidence type="ECO:0000313" key="3">
    <source>
        <dbReference type="Proteomes" id="UP000632138"/>
    </source>
</evidence>
<name>A0ABS2A3U2_9ACTN</name>
<protein>
    <recommendedName>
        <fullName evidence="1">Glucanase</fullName>
        <ecNumber evidence="1">3.2.1.-</ecNumber>
    </recommendedName>
</protein>
<dbReference type="Gene3D" id="3.20.20.40">
    <property type="entry name" value="1, 4-beta cellobiohydrolase"/>
    <property type="match status" value="1"/>
</dbReference>
<evidence type="ECO:0000256" key="1">
    <source>
        <dbReference type="RuleBase" id="RU361186"/>
    </source>
</evidence>
<dbReference type="SUPFAM" id="SSF51989">
    <property type="entry name" value="Glycosyl hydrolases family 6, cellulases"/>
    <property type="match status" value="1"/>
</dbReference>
<dbReference type="Proteomes" id="UP000632138">
    <property type="component" value="Unassembled WGS sequence"/>
</dbReference>
<dbReference type="InterPro" id="IPR036434">
    <property type="entry name" value="Beta_cellobiohydrolase_sf"/>
</dbReference>
<dbReference type="GO" id="GO:0016787">
    <property type="term" value="F:hydrolase activity"/>
    <property type="evidence" value="ECO:0007669"/>
    <property type="project" value="UniProtKB-KW"/>
</dbReference>
<comment type="similarity">
    <text evidence="1">Belongs to the glycosyl hydrolase family 6.</text>
</comment>
<reference evidence="2 3" key="1">
    <citation type="submission" date="2021-01" db="EMBL/GenBank/DDBJ databases">
        <title>Actinoplanes sp. nov. LDG1-06 isolated from lichen.</title>
        <authorList>
            <person name="Saeng-In P."/>
            <person name="Phongsopitanun W."/>
            <person name="Kanchanasin P."/>
            <person name="Yuki M."/>
            <person name="Kudo T."/>
            <person name="Ohkuma M."/>
            <person name="Tanasupawat S."/>
        </authorList>
    </citation>
    <scope>NUCLEOTIDE SEQUENCE [LARGE SCALE GENOMIC DNA]</scope>
    <source>
        <strain evidence="2 3">LDG1-06</strain>
    </source>
</reference>
<evidence type="ECO:0000313" key="2">
    <source>
        <dbReference type="EMBL" id="MBM2614517.1"/>
    </source>
</evidence>